<keyword evidence="7" id="KW-0030">Aminoacyl-tRNA synthetase</keyword>
<dbReference type="InterPro" id="IPR006195">
    <property type="entry name" value="aa-tRNA-synth_II"/>
</dbReference>
<dbReference type="SUPFAM" id="SSF50249">
    <property type="entry name" value="Nucleic acid-binding proteins"/>
    <property type="match status" value="1"/>
</dbReference>
<dbReference type="NCBIfam" id="TIGR00457">
    <property type="entry name" value="asnS"/>
    <property type="match status" value="1"/>
</dbReference>
<dbReference type="CDD" id="cd00776">
    <property type="entry name" value="AsxRS_core"/>
    <property type="match status" value="1"/>
</dbReference>
<evidence type="ECO:0000256" key="7">
    <source>
        <dbReference type="ARBA" id="ARBA00023146"/>
    </source>
</evidence>
<accession>G8ZPY8</accession>
<dbReference type="EMBL" id="HE616743">
    <property type="protein sequence ID" value="CCE90682.1"/>
    <property type="molecule type" value="Genomic_DNA"/>
</dbReference>
<keyword evidence="6" id="KW-0648">Protein biosynthesis</keyword>
<dbReference type="CDD" id="cd04318">
    <property type="entry name" value="EcAsnRS_like_N"/>
    <property type="match status" value="1"/>
</dbReference>
<dbReference type="GO" id="GO:0005524">
    <property type="term" value="F:ATP binding"/>
    <property type="evidence" value="ECO:0007669"/>
    <property type="project" value="UniProtKB-KW"/>
</dbReference>
<evidence type="ECO:0000256" key="3">
    <source>
        <dbReference type="ARBA" id="ARBA00022598"/>
    </source>
</evidence>
<evidence type="ECO:0000256" key="6">
    <source>
        <dbReference type="ARBA" id="ARBA00022917"/>
    </source>
</evidence>
<evidence type="ECO:0000256" key="1">
    <source>
        <dbReference type="ARBA" id="ARBA00008226"/>
    </source>
</evidence>
<dbReference type="Gene3D" id="3.30.930.10">
    <property type="entry name" value="Bira Bifunctional Protein, Domain 2"/>
    <property type="match status" value="1"/>
</dbReference>
<dbReference type="InterPro" id="IPR004364">
    <property type="entry name" value="Aa-tRNA-synt_II"/>
</dbReference>
<protein>
    <recommendedName>
        <fullName evidence="2">asparagine--tRNA ligase</fullName>
        <ecNumber evidence="2">6.1.1.22</ecNumber>
    </recommendedName>
</protein>
<keyword evidence="10" id="KW-1185">Reference proteome</keyword>
<gene>
    <name evidence="9" type="primary">TDEL0B05530</name>
    <name evidence="9" type="ORF">TDEL_0B05530</name>
</gene>
<dbReference type="HOGENOM" id="CLU_004553_2_0_1"/>
<dbReference type="InParanoid" id="G8ZPY8"/>
<dbReference type="InterPro" id="IPR045864">
    <property type="entry name" value="aa-tRNA-synth_II/BPL/LPL"/>
</dbReference>
<dbReference type="Gene3D" id="2.40.50.140">
    <property type="entry name" value="Nucleic acid-binding proteins"/>
    <property type="match status" value="1"/>
</dbReference>
<evidence type="ECO:0000256" key="5">
    <source>
        <dbReference type="ARBA" id="ARBA00022840"/>
    </source>
</evidence>
<evidence type="ECO:0000313" key="9">
    <source>
        <dbReference type="EMBL" id="CCE90682.1"/>
    </source>
</evidence>
<proteinExistence type="inferred from homology"/>
<dbReference type="GeneID" id="11504919"/>
<dbReference type="AlphaFoldDB" id="G8ZPY8"/>
<dbReference type="OrthoDB" id="43906at2759"/>
<dbReference type="InterPro" id="IPR002312">
    <property type="entry name" value="Asp/Asn-tRNA-synth_IIb"/>
</dbReference>
<dbReference type="InterPro" id="IPR004365">
    <property type="entry name" value="NA-bd_OB_tRNA"/>
</dbReference>
<name>G8ZPY8_TORDE</name>
<dbReference type="KEGG" id="tdl:TDEL_0B05530"/>
<dbReference type="EC" id="6.1.1.22" evidence="2"/>
<evidence type="ECO:0000256" key="4">
    <source>
        <dbReference type="ARBA" id="ARBA00022741"/>
    </source>
</evidence>
<organism evidence="9 10">
    <name type="scientific">Torulaspora delbrueckii</name>
    <name type="common">Yeast</name>
    <name type="synonym">Candida colliculosa</name>
    <dbReference type="NCBI Taxonomy" id="4950"/>
    <lineage>
        <taxon>Eukaryota</taxon>
        <taxon>Fungi</taxon>
        <taxon>Dikarya</taxon>
        <taxon>Ascomycota</taxon>
        <taxon>Saccharomycotina</taxon>
        <taxon>Saccharomycetes</taxon>
        <taxon>Saccharomycetales</taxon>
        <taxon>Saccharomycetaceae</taxon>
        <taxon>Torulaspora</taxon>
    </lineage>
</organism>
<dbReference type="PANTHER" id="PTHR22594:SF34">
    <property type="entry name" value="ASPARAGINE--TRNA LIGASE, MITOCHONDRIAL-RELATED"/>
    <property type="match status" value="1"/>
</dbReference>
<dbReference type="InterPro" id="IPR012340">
    <property type="entry name" value="NA-bd_OB-fold"/>
</dbReference>
<evidence type="ECO:0000259" key="8">
    <source>
        <dbReference type="PROSITE" id="PS50862"/>
    </source>
</evidence>
<dbReference type="Pfam" id="PF01336">
    <property type="entry name" value="tRNA_anti-codon"/>
    <property type="match status" value="1"/>
</dbReference>
<dbReference type="STRING" id="1076872.G8ZPY8"/>
<dbReference type="GO" id="GO:0070145">
    <property type="term" value="P:mitochondrial asparaginyl-tRNA aminoacylation"/>
    <property type="evidence" value="ECO:0007669"/>
    <property type="project" value="EnsemblFungi"/>
</dbReference>
<keyword evidence="4" id="KW-0547">Nucleotide-binding</keyword>
<dbReference type="Proteomes" id="UP000005627">
    <property type="component" value="Chromosome 2"/>
</dbReference>
<dbReference type="SUPFAM" id="SSF55681">
    <property type="entry name" value="Class II aaRS and biotin synthetases"/>
    <property type="match status" value="1"/>
</dbReference>
<evidence type="ECO:0000313" key="10">
    <source>
        <dbReference type="Proteomes" id="UP000005627"/>
    </source>
</evidence>
<dbReference type="PROSITE" id="PS50862">
    <property type="entry name" value="AA_TRNA_LIGASE_II"/>
    <property type="match status" value="1"/>
</dbReference>
<keyword evidence="3" id="KW-0436">Ligase</keyword>
<dbReference type="GO" id="GO:0004816">
    <property type="term" value="F:asparagine-tRNA ligase activity"/>
    <property type="evidence" value="ECO:0007669"/>
    <property type="project" value="UniProtKB-EC"/>
</dbReference>
<dbReference type="eggNOG" id="KOG0554">
    <property type="taxonomic scope" value="Eukaryota"/>
</dbReference>
<sequence>MSIFKTALRGYSTTQGLLPTTIKSLYKQISNPPQTVDQINGWVKSVRLLKKVGFIDLQDGSCLNALKVVVPITQLEETEFLKSLKTGQSVSVTGALWNNTPQREQPFELKIADPLNTLSVTGDVSNSYPLQKKAHSIPFLRSLPTLKHRTTYLGSLLRFRSAIEHAISETLESDQFIKVAPPILTSSDCEGAGELFKVASTSGDGYFGKPTFLTVSAQLHLEIMALALSRCYSLIPCFRAEKSDTNRHLSEFWMLELEMCFIDDVHKLTTFVESMLRRVVKSCYDRIDELIPQVDFRDSLSKEEIIERWNLLLSPKPWANITYTDAIEILIEKHKKEPFPKYEPIWGESLQTEHEKWLADKYFNSPVFVTDYPRDCKAFYMKLNTDSPAGRETVACFDLLFPDMGEVVGGSIREDSYQLIFDEVERRNMNRSGELDWYLSLRKEGTVSHGGFGLGLERFVSYLYGNHNIRDAIPFHRSASGNINL</sequence>
<dbReference type="GO" id="GO:0003676">
    <property type="term" value="F:nucleic acid binding"/>
    <property type="evidence" value="ECO:0007669"/>
    <property type="project" value="InterPro"/>
</dbReference>
<dbReference type="NCBIfam" id="NF003037">
    <property type="entry name" value="PRK03932.1"/>
    <property type="match status" value="1"/>
</dbReference>
<dbReference type="PRINTS" id="PR01042">
    <property type="entry name" value="TRNASYNTHASP"/>
</dbReference>
<feature type="domain" description="Aminoacyl-transfer RNA synthetases class-II family profile" evidence="8">
    <location>
        <begin position="157"/>
        <end position="474"/>
    </location>
</feature>
<keyword evidence="5" id="KW-0067">ATP-binding</keyword>
<reference evidence="9 10" key="1">
    <citation type="journal article" date="2011" name="Proc. Natl. Acad. Sci. U.S.A.">
        <title>Evolutionary erosion of yeast sex chromosomes by mating-type switching accidents.</title>
        <authorList>
            <person name="Gordon J.L."/>
            <person name="Armisen D."/>
            <person name="Proux-Wera E."/>
            <person name="Oheigeartaigh S.S."/>
            <person name="Byrne K.P."/>
            <person name="Wolfe K.H."/>
        </authorList>
    </citation>
    <scope>NUCLEOTIDE SEQUENCE [LARGE SCALE GENOMIC DNA]</scope>
    <source>
        <strain evidence="10">ATCC 10662 / CBS 1146 / NBRC 0425 / NCYC 2629 / NRRL Y-866</strain>
    </source>
</reference>
<comment type="similarity">
    <text evidence="1">Belongs to the class-II aminoacyl-tRNA synthetase family.</text>
</comment>
<evidence type="ECO:0000256" key="2">
    <source>
        <dbReference type="ARBA" id="ARBA00012816"/>
    </source>
</evidence>
<dbReference type="Pfam" id="PF00152">
    <property type="entry name" value="tRNA-synt_2"/>
    <property type="match status" value="1"/>
</dbReference>
<dbReference type="InterPro" id="IPR004522">
    <property type="entry name" value="Asn-tRNA-ligase"/>
</dbReference>
<dbReference type="PANTHER" id="PTHR22594">
    <property type="entry name" value="ASPARTYL/LYSYL-TRNA SYNTHETASE"/>
    <property type="match status" value="1"/>
</dbReference>
<dbReference type="RefSeq" id="XP_003679893.1">
    <property type="nucleotide sequence ID" value="XM_003679845.1"/>
</dbReference>
<dbReference type="GO" id="GO:0005739">
    <property type="term" value="C:mitochondrion"/>
    <property type="evidence" value="ECO:0007669"/>
    <property type="project" value="EnsemblFungi"/>
</dbReference>
<dbReference type="FunCoup" id="G8ZPY8">
    <property type="interactions" value="521"/>
</dbReference>